<keyword evidence="2" id="KW-1185">Reference proteome</keyword>
<evidence type="ECO:0000313" key="2">
    <source>
        <dbReference type="Proteomes" id="UP000325783"/>
    </source>
</evidence>
<gene>
    <name evidence="1" type="ORF">VOWphi5012_062</name>
</gene>
<protein>
    <submittedName>
        <fullName evidence="1">Uncharacterized protein</fullName>
    </submittedName>
</protein>
<proteinExistence type="predicted"/>
<evidence type="ECO:0000313" key="1">
    <source>
        <dbReference type="EMBL" id="QFR59846.1"/>
    </source>
</evidence>
<dbReference type="EMBL" id="MN584918">
    <property type="protein sequence ID" value="QFR59846.1"/>
    <property type="molecule type" value="Genomic_DNA"/>
</dbReference>
<reference evidence="1 2" key="1">
    <citation type="submission" date="2019-10" db="EMBL/GenBank/DDBJ databases">
        <authorList>
            <person name="Lin L.C."/>
        </authorList>
    </citation>
    <scope>NUCLEOTIDE SEQUENCE [LARGE SCALE GENOMIC DNA]</scope>
</reference>
<sequence length="556" mass="60084">MSSFPPIGGIGGAGSLNVPDDHRFATTAARDAAIPDPKQGEQCTVQSGVPQYHLLQEYRVDKWVDITYIIEGPKGEQGKEGPQGPAGGKLPHKDLDVALYGDMNAPEWIAEGNFVYAFINPKFSELSNSPANDYDYGNDPDRTFPIVHGEQTVNTHDGKTYVTRTFIINEADRPKAYNREGYVEDNTFYNCPWQPIDGLIVSKKLTDGSFQKVPSGFMKFGGGLKPVFDGETTTVNAVAPFSEVVEIFDNSEVSSPEDNKTYVYSTVDLKADHEFWLNLDPTDVVEGYTISVATAPTSMSSITLFMGKSKVLKAPILPGSTIVIKRLTGENQFRIFKSAGGVFLGLDALFLDLDPANWQDHPINTYFVSEGTFANVNSDVNGKTGKLLAQVINTDVQNNPNSMIVHIYTIISGEDSINGLQFKRVADTKENFINAPLVPLNTTSGGDGFVDHGAIDNLTADYKTLADAKLCIGKGLSGSGNLRGQINDFIGGTTFLGETTINNMFNATRDDLVVMPQVEFHASIGEDTHPTVSCTGGLDGAVVGGTSDDFKPVDPS</sequence>
<accession>A0A5P8PRF5</accession>
<organism evidence="1 2">
    <name type="scientific">Vibrio phage phi50-12</name>
    <dbReference type="NCBI Taxonomy" id="2654972"/>
    <lineage>
        <taxon>Viruses</taxon>
        <taxon>Duplodnaviria</taxon>
        <taxon>Heunggongvirae</taxon>
        <taxon>Uroviricota</taxon>
        <taxon>Caudoviricetes</taxon>
        <taxon>Schitoviridae</taxon>
        <taxon>Penintadodekavirus</taxon>
        <taxon>Penintadodekavirus 5012</taxon>
    </lineage>
</organism>
<name>A0A5P8PRF5_9CAUD</name>
<dbReference type="Proteomes" id="UP000325783">
    <property type="component" value="Segment"/>
</dbReference>